<dbReference type="EMBL" id="JAIGNO010000002">
    <property type="protein sequence ID" value="MBX7481707.1"/>
    <property type="molecule type" value="Genomic_DNA"/>
</dbReference>
<keyword evidence="2" id="KW-1185">Reference proteome</keyword>
<evidence type="ECO:0000313" key="2">
    <source>
        <dbReference type="Proteomes" id="UP000755104"/>
    </source>
</evidence>
<name>A0ABS7J9P1_9SPHN</name>
<sequence length="125" mass="14328">MPHTMRSQRFPADRLKLLLTRRPFDRAMWLEALGEQPHLRIANAPPVTGRVQVLDEIATFLGRIEGFGNQFCDVWQRRETIYAETDVTFRSHTGNLDAIPCVIIARTTHGVLQDLRFHLDPAPLP</sequence>
<dbReference type="SUPFAM" id="SSF54427">
    <property type="entry name" value="NTF2-like"/>
    <property type="match status" value="1"/>
</dbReference>
<dbReference type="RefSeq" id="WP_221555876.1">
    <property type="nucleotide sequence ID" value="NZ_JAIGNO010000002.1"/>
</dbReference>
<accession>A0ABS7J9P1</accession>
<gene>
    <name evidence="1" type="ORF">K3174_04135</name>
</gene>
<reference evidence="1 2" key="1">
    <citation type="submission" date="2021-08" db="EMBL/GenBank/DDBJ databases">
        <title>Comparative Genomics Analysis of the Genus Qipengyuania Reveals Extensive Genetic Diversity and Metabolic Versatility, Including the Description of Fifteen Novel Species.</title>
        <authorList>
            <person name="Liu Y."/>
        </authorList>
    </citation>
    <scope>NUCLEOTIDE SEQUENCE [LARGE SCALE GENOMIC DNA]</scope>
    <source>
        <strain evidence="1 2">6D47A</strain>
    </source>
</reference>
<evidence type="ECO:0000313" key="1">
    <source>
        <dbReference type="EMBL" id="MBX7481707.1"/>
    </source>
</evidence>
<organism evidence="1 2">
    <name type="scientific">Qipengyuania qiaonensis</name>
    <dbReference type="NCBI Taxonomy" id="2867240"/>
    <lineage>
        <taxon>Bacteria</taxon>
        <taxon>Pseudomonadati</taxon>
        <taxon>Pseudomonadota</taxon>
        <taxon>Alphaproteobacteria</taxon>
        <taxon>Sphingomonadales</taxon>
        <taxon>Erythrobacteraceae</taxon>
        <taxon>Qipengyuania</taxon>
    </lineage>
</organism>
<comment type="caution">
    <text evidence="1">The sequence shown here is derived from an EMBL/GenBank/DDBJ whole genome shotgun (WGS) entry which is preliminary data.</text>
</comment>
<protein>
    <recommendedName>
        <fullName evidence="3">Nuclear transport factor 2 family protein</fullName>
    </recommendedName>
</protein>
<dbReference type="Proteomes" id="UP000755104">
    <property type="component" value="Unassembled WGS sequence"/>
</dbReference>
<dbReference type="InterPro" id="IPR032710">
    <property type="entry name" value="NTF2-like_dom_sf"/>
</dbReference>
<proteinExistence type="predicted"/>
<evidence type="ECO:0008006" key="3">
    <source>
        <dbReference type="Google" id="ProtNLM"/>
    </source>
</evidence>